<dbReference type="Pfam" id="PF07714">
    <property type="entry name" value="PK_Tyr_Ser-Thr"/>
    <property type="match status" value="1"/>
</dbReference>
<feature type="domain" description="Protein kinase" evidence="1">
    <location>
        <begin position="1"/>
        <end position="161"/>
    </location>
</feature>
<dbReference type="Gene3D" id="1.10.510.10">
    <property type="entry name" value="Transferase(Phosphotransferase) domain 1"/>
    <property type="match status" value="1"/>
</dbReference>
<dbReference type="InterPro" id="IPR011009">
    <property type="entry name" value="Kinase-like_dom_sf"/>
</dbReference>
<dbReference type="GO" id="GO:0004672">
    <property type="term" value="F:protein kinase activity"/>
    <property type="evidence" value="ECO:0007669"/>
    <property type="project" value="InterPro"/>
</dbReference>
<sequence length="161" mass="17627">MTHCEGGPLGLPHNFTSVLRCRYAADLCPKLTWVAQVFRDVADALSYLHSTGICMSDIFAHNIIVTEEGEATVLDFGGSFFYDRSWGVHFEKGEVRAFGILLMDMLVRADPEDSSLPLAGREALFTLGKTCTAEDPANRPLFAEAKAQLSKIAQKNKASLS</sequence>
<protein>
    <recommendedName>
        <fullName evidence="1">Protein kinase domain-containing protein</fullName>
    </recommendedName>
</protein>
<organism evidence="2 3">
    <name type="scientific">Cymbomonas tetramitiformis</name>
    <dbReference type="NCBI Taxonomy" id="36881"/>
    <lineage>
        <taxon>Eukaryota</taxon>
        <taxon>Viridiplantae</taxon>
        <taxon>Chlorophyta</taxon>
        <taxon>Pyramimonadophyceae</taxon>
        <taxon>Pyramimonadales</taxon>
        <taxon>Pyramimonadaceae</taxon>
        <taxon>Cymbomonas</taxon>
    </lineage>
</organism>
<dbReference type="GO" id="GO:0005524">
    <property type="term" value="F:ATP binding"/>
    <property type="evidence" value="ECO:0007669"/>
    <property type="project" value="InterPro"/>
</dbReference>
<evidence type="ECO:0000313" key="3">
    <source>
        <dbReference type="Proteomes" id="UP001190700"/>
    </source>
</evidence>
<dbReference type="InterPro" id="IPR001245">
    <property type="entry name" value="Ser-Thr/Tyr_kinase_cat_dom"/>
</dbReference>
<dbReference type="EMBL" id="LGRX02025521">
    <property type="protein sequence ID" value="KAK3252268.1"/>
    <property type="molecule type" value="Genomic_DNA"/>
</dbReference>
<dbReference type="InterPro" id="IPR000719">
    <property type="entry name" value="Prot_kinase_dom"/>
</dbReference>
<comment type="caution">
    <text evidence="2">The sequence shown here is derived from an EMBL/GenBank/DDBJ whole genome shotgun (WGS) entry which is preliminary data.</text>
</comment>
<dbReference type="SUPFAM" id="SSF56112">
    <property type="entry name" value="Protein kinase-like (PK-like)"/>
    <property type="match status" value="1"/>
</dbReference>
<gene>
    <name evidence="2" type="ORF">CYMTET_38427</name>
</gene>
<accession>A0AAE0CC16</accession>
<reference evidence="2 3" key="1">
    <citation type="journal article" date="2015" name="Genome Biol. Evol.">
        <title>Comparative Genomics of a Bacterivorous Green Alga Reveals Evolutionary Causalities and Consequences of Phago-Mixotrophic Mode of Nutrition.</title>
        <authorList>
            <person name="Burns J.A."/>
            <person name="Paasch A."/>
            <person name="Narechania A."/>
            <person name="Kim E."/>
        </authorList>
    </citation>
    <scope>NUCLEOTIDE SEQUENCE [LARGE SCALE GENOMIC DNA]</scope>
    <source>
        <strain evidence="2 3">PLY_AMNH</strain>
    </source>
</reference>
<dbReference type="PROSITE" id="PS50011">
    <property type="entry name" value="PROTEIN_KINASE_DOM"/>
    <property type="match status" value="1"/>
</dbReference>
<dbReference type="AlphaFoldDB" id="A0AAE0CC16"/>
<evidence type="ECO:0000313" key="2">
    <source>
        <dbReference type="EMBL" id="KAK3252268.1"/>
    </source>
</evidence>
<proteinExistence type="predicted"/>
<evidence type="ECO:0000259" key="1">
    <source>
        <dbReference type="PROSITE" id="PS50011"/>
    </source>
</evidence>
<name>A0AAE0CC16_9CHLO</name>
<dbReference type="Proteomes" id="UP001190700">
    <property type="component" value="Unassembled WGS sequence"/>
</dbReference>
<keyword evidence="3" id="KW-1185">Reference proteome</keyword>